<comment type="similarity">
    <text evidence="1">Belongs to the protein-tyrosine phosphatase family. Non-receptor class subfamily.</text>
</comment>
<evidence type="ECO:0000313" key="5">
    <source>
        <dbReference type="Proteomes" id="UP000000707"/>
    </source>
</evidence>
<dbReference type="AlphaFoldDB" id="G3AXA5"/>
<evidence type="ECO:0000259" key="3">
    <source>
        <dbReference type="PROSITE" id="PS50056"/>
    </source>
</evidence>
<dbReference type="GeneID" id="18246346"/>
<dbReference type="Pfam" id="PF00102">
    <property type="entry name" value="Y_phosphatase"/>
    <property type="match status" value="1"/>
</dbReference>
<dbReference type="PRINTS" id="PR00700">
    <property type="entry name" value="PRTYPHPHTASE"/>
</dbReference>
<evidence type="ECO:0000259" key="2">
    <source>
        <dbReference type="PROSITE" id="PS50055"/>
    </source>
</evidence>
<dbReference type="InterPro" id="IPR016130">
    <property type="entry name" value="Tyr_Pase_AS"/>
</dbReference>
<dbReference type="InterPro" id="IPR003595">
    <property type="entry name" value="Tyr_Pase_cat"/>
</dbReference>
<dbReference type="GO" id="GO:0004725">
    <property type="term" value="F:protein tyrosine phosphatase activity"/>
    <property type="evidence" value="ECO:0007669"/>
    <property type="project" value="InterPro"/>
</dbReference>
<dbReference type="Proteomes" id="UP000000707">
    <property type="component" value="Unassembled WGS sequence"/>
</dbReference>
<accession>G3AXA5</accession>
<dbReference type="InterPro" id="IPR050348">
    <property type="entry name" value="Protein-Tyr_Phosphatase"/>
</dbReference>
<name>G3AXA5_CANTC</name>
<reference evidence="4 5" key="1">
    <citation type="journal article" date="2011" name="Proc. Natl. Acad. Sci. U.S.A.">
        <title>Comparative genomics of xylose-fermenting fungi for enhanced biofuel production.</title>
        <authorList>
            <person name="Wohlbach D.J."/>
            <person name="Kuo A."/>
            <person name="Sato T.K."/>
            <person name="Potts K.M."/>
            <person name="Salamov A.A."/>
            <person name="LaButti K.M."/>
            <person name="Sun H."/>
            <person name="Clum A."/>
            <person name="Pangilinan J.L."/>
            <person name="Lindquist E.A."/>
            <person name="Lucas S."/>
            <person name="Lapidus A."/>
            <person name="Jin M."/>
            <person name="Gunawan C."/>
            <person name="Balan V."/>
            <person name="Dale B.E."/>
            <person name="Jeffries T.W."/>
            <person name="Zinkel R."/>
            <person name="Barry K.W."/>
            <person name="Grigoriev I.V."/>
            <person name="Gasch A.P."/>
        </authorList>
    </citation>
    <scope>NUCLEOTIDE SEQUENCE [LARGE SCALE GENOMIC DNA]</scope>
    <source>
        <strain evidence="5">ATCC 10573 / BCRC 21748 / CBS 615 / JCM 9827 / NBRC 10315 / NRRL Y-1498 / VKM Y-70</strain>
    </source>
</reference>
<dbReference type="CDD" id="cd18533">
    <property type="entry name" value="PTP_fungal"/>
    <property type="match status" value="1"/>
</dbReference>
<dbReference type="SMART" id="SM00404">
    <property type="entry name" value="PTPc_motif"/>
    <property type="match status" value="1"/>
</dbReference>
<dbReference type="OrthoDB" id="10253954at2759"/>
<dbReference type="HOGENOM" id="CLU_001645_9_12_1"/>
<dbReference type="PANTHER" id="PTHR19134:SF449">
    <property type="entry name" value="TYROSINE-PROTEIN PHOSPHATASE 1"/>
    <property type="match status" value="1"/>
</dbReference>
<dbReference type="PANTHER" id="PTHR19134">
    <property type="entry name" value="RECEPTOR-TYPE TYROSINE-PROTEIN PHOSPHATASE"/>
    <property type="match status" value="1"/>
</dbReference>
<feature type="domain" description="Tyrosine specific protein phosphatases" evidence="3">
    <location>
        <begin position="219"/>
        <end position="298"/>
    </location>
</feature>
<dbReference type="PROSITE" id="PS00383">
    <property type="entry name" value="TYR_PHOSPHATASE_1"/>
    <property type="match status" value="1"/>
</dbReference>
<proteinExistence type="inferred from homology"/>
<dbReference type="SUPFAM" id="SSF52799">
    <property type="entry name" value="(Phosphotyrosine protein) phosphatases II"/>
    <property type="match status" value="1"/>
</dbReference>
<evidence type="ECO:0000256" key="1">
    <source>
        <dbReference type="ARBA" id="ARBA00009649"/>
    </source>
</evidence>
<dbReference type="Gene3D" id="3.90.190.10">
    <property type="entry name" value="Protein tyrosine phosphatase superfamily"/>
    <property type="match status" value="1"/>
</dbReference>
<dbReference type="PROSITE" id="PS50055">
    <property type="entry name" value="TYR_PHOSPHATASE_PTP"/>
    <property type="match status" value="1"/>
</dbReference>
<dbReference type="PROSITE" id="PS50056">
    <property type="entry name" value="TYR_PHOSPHATASE_2"/>
    <property type="match status" value="1"/>
</dbReference>
<keyword evidence="5" id="KW-1185">Reference proteome</keyword>
<dbReference type="InterPro" id="IPR000242">
    <property type="entry name" value="PTP_cat"/>
</dbReference>
<dbReference type="SMART" id="SM00194">
    <property type="entry name" value="PTPc"/>
    <property type="match status" value="1"/>
</dbReference>
<organism evidence="5">
    <name type="scientific">Candida tenuis (strain ATCC 10573 / BCRC 21748 / CBS 615 / JCM 9827 / NBRC 10315 / NRRL Y-1498 / VKM Y-70)</name>
    <name type="common">Yeast</name>
    <name type="synonym">Yamadazyma tenuis</name>
    <dbReference type="NCBI Taxonomy" id="590646"/>
    <lineage>
        <taxon>Eukaryota</taxon>
        <taxon>Fungi</taxon>
        <taxon>Dikarya</taxon>
        <taxon>Ascomycota</taxon>
        <taxon>Saccharomycotina</taxon>
        <taxon>Pichiomycetes</taxon>
        <taxon>Debaryomycetaceae</taxon>
        <taxon>Yamadazyma</taxon>
    </lineage>
</organism>
<feature type="domain" description="Tyrosine-protein phosphatase" evidence="2">
    <location>
        <begin position="14"/>
        <end position="301"/>
    </location>
</feature>
<dbReference type="EMBL" id="GL996510">
    <property type="protein sequence ID" value="EGV66325.1"/>
    <property type="molecule type" value="Genomic_DNA"/>
</dbReference>
<gene>
    <name evidence="4" type="ORF">CANTEDRAFT_112073</name>
</gene>
<dbReference type="InterPro" id="IPR000387">
    <property type="entry name" value="Tyr_Pase_dom"/>
</dbReference>
<keyword evidence="4" id="KW-0675">Receptor</keyword>
<protein>
    <submittedName>
        <fullName evidence="4">Receptor/non-receptor type protein-tyrosine phosphatase</fullName>
    </submittedName>
</protein>
<dbReference type="STRING" id="590646.G3AXA5"/>
<dbReference type="eggNOG" id="KOG0789">
    <property type="taxonomic scope" value="Eukaryota"/>
</dbReference>
<sequence length="312" mass="35932">MSQPFWSELSMSALRDGFNRVNKQEVDRINGFLSNPRSGWSGSDAFLPANRSRNRYTNVFPWNKNRVHLPVSSTSHSTQRSDYINASHIKLDTGFNYIATQGPLPNTVHHFWSMCFHEAVRHHDDLVVVLMITPLMEDRMVKCHKYWPDSVDPVLDMSADVLIDQLDFPKGLKASYVSCQEFPDYKMTEILLESGDTQKRVLHYYYHSWADSKVPTKPQSLIELSDALSKLKKEYKVTKPIVHCSAGVGRTGTFIALDFLHNHTSYLMKSTSSDVIHDVLKKLRDGRVMMVQTLNQYMFLYAFFKKDLGLDK</sequence>
<dbReference type="InterPro" id="IPR029021">
    <property type="entry name" value="Prot-tyrosine_phosphatase-like"/>
</dbReference>
<evidence type="ECO:0000313" key="4">
    <source>
        <dbReference type="EMBL" id="EGV66325.1"/>
    </source>
</evidence>
<dbReference type="KEGG" id="cten:18246346"/>